<evidence type="ECO:0000256" key="4">
    <source>
        <dbReference type="ARBA" id="ARBA00022692"/>
    </source>
</evidence>
<dbReference type="OMA" id="HARRYCS"/>
<evidence type="ECO:0000256" key="7">
    <source>
        <dbReference type="ARBA" id="ARBA00023136"/>
    </source>
</evidence>
<keyword evidence="4 8" id="KW-0812">Transmembrane</keyword>
<evidence type="ECO:0000313" key="11">
    <source>
        <dbReference type="EMBL" id="CTR11466.1"/>
    </source>
</evidence>
<evidence type="ECO:0000256" key="5">
    <source>
        <dbReference type="ARBA" id="ARBA00022737"/>
    </source>
</evidence>
<evidence type="ECO:0000256" key="8">
    <source>
        <dbReference type="PROSITE-ProRule" id="PRU00282"/>
    </source>
</evidence>
<comment type="subcellular location">
    <subcellularLocation>
        <location evidence="1">Membrane</location>
        <topology evidence="1">Multi-pass membrane protein</topology>
    </subcellularLocation>
</comment>
<keyword evidence="7 8" id="KW-0472">Membrane</keyword>
<gene>
    <name evidence="11" type="primary">FGENESH: predicted gene_17.185</name>
    <name evidence="11" type="ORF">BN2166_0073270</name>
</gene>
<dbReference type="PANTHER" id="PTHR45618">
    <property type="entry name" value="MITOCHONDRIAL DICARBOXYLATE CARRIER-RELATED"/>
    <property type="match status" value="1"/>
</dbReference>
<keyword evidence="6" id="KW-1133">Transmembrane helix</keyword>
<dbReference type="SUPFAM" id="SSF103506">
    <property type="entry name" value="Mitochondrial carrier"/>
    <property type="match status" value="1"/>
</dbReference>
<dbReference type="STRING" id="5286.A0A0K3CVW1"/>
<evidence type="ECO:0000256" key="6">
    <source>
        <dbReference type="ARBA" id="ARBA00022989"/>
    </source>
</evidence>
<dbReference type="Gene3D" id="1.50.40.10">
    <property type="entry name" value="Mitochondrial carrier domain"/>
    <property type="match status" value="1"/>
</dbReference>
<reference evidence="11 12" key="1">
    <citation type="submission" date="2015-07" db="EMBL/GenBank/DDBJ databases">
        <authorList>
            <person name="Cajimat M.N.B."/>
            <person name="Milazzo M.L."/>
            <person name="Fulhorst C.F."/>
        </authorList>
    </citation>
    <scope>NUCLEOTIDE SEQUENCE [LARGE SCALE GENOMIC DNA]</scope>
    <source>
        <strain evidence="11">Single colony</strain>
    </source>
</reference>
<dbReference type="AlphaFoldDB" id="A0A0K3CVW1"/>
<feature type="repeat" description="Solcar" evidence="8">
    <location>
        <begin position="249"/>
        <end position="334"/>
    </location>
</feature>
<dbReference type="EMBL" id="CWKI01000017">
    <property type="protein sequence ID" value="CTR11466.1"/>
    <property type="molecule type" value="Genomic_DNA"/>
</dbReference>
<evidence type="ECO:0000256" key="3">
    <source>
        <dbReference type="ARBA" id="ARBA00022448"/>
    </source>
</evidence>
<accession>A0A0K3CVW1</accession>
<dbReference type="InterPro" id="IPR018108">
    <property type="entry name" value="MCP_transmembrane"/>
</dbReference>
<evidence type="ECO:0000256" key="10">
    <source>
        <dbReference type="SAM" id="MobiDB-lite"/>
    </source>
</evidence>
<evidence type="ECO:0000256" key="2">
    <source>
        <dbReference type="ARBA" id="ARBA00006375"/>
    </source>
</evidence>
<dbReference type="Proteomes" id="UP000199069">
    <property type="component" value="Unassembled WGS sequence"/>
</dbReference>
<keyword evidence="5" id="KW-0677">Repeat</keyword>
<dbReference type="InterPro" id="IPR050391">
    <property type="entry name" value="Mito_Metabolite_Transporter"/>
</dbReference>
<comment type="similarity">
    <text evidence="2 9">Belongs to the mitochondrial carrier (TC 2.A.29) family.</text>
</comment>
<dbReference type="Pfam" id="PF00153">
    <property type="entry name" value="Mito_carr"/>
    <property type="match status" value="3"/>
</dbReference>
<dbReference type="InterPro" id="IPR023395">
    <property type="entry name" value="MCP_dom_sf"/>
</dbReference>
<dbReference type="PROSITE" id="PS50920">
    <property type="entry name" value="SOLCAR"/>
    <property type="match status" value="3"/>
</dbReference>
<feature type="region of interest" description="Disordered" evidence="10">
    <location>
        <begin position="1"/>
        <end position="48"/>
    </location>
</feature>
<sequence>MAPHFDALAPAPLDPGGHELHRRQPSSSASSPSTSSPAATTTNARPNEGGLLGRKIVLAGLSNQTAALFTNPADLIKVRQQLELKSLSQSGSSTTRSTNALRTLVKMVRAEGIMSIYKGLSGSLLREAFYSGIRMGGYDLVKASIIKTFPLADPNGFGTKLAAGMASGIVGAAVANPADLLKVRMQAPSAHGTLRQHAYQIYSANGLKGMYKAVGPTTFRAGILTSCQLGCYDHAKHVLKTDFPNTFEEGLTTHLIASGIAGFCCSAASNPVDVLKVRMMTDKTGEYRNSFHCAALLLRNEGPLALYKGFAMSFWRLWPHSIVSLIVFEQARKLFGLPPV</sequence>
<keyword evidence="3 9" id="KW-0813">Transport</keyword>
<evidence type="ECO:0000256" key="9">
    <source>
        <dbReference type="RuleBase" id="RU000488"/>
    </source>
</evidence>
<keyword evidence="12" id="KW-1185">Reference proteome</keyword>
<feature type="compositionally biased region" description="Low complexity" evidence="10">
    <location>
        <begin position="25"/>
        <end position="42"/>
    </location>
</feature>
<protein>
    <submittedName>
        <fullName evidence="11">BY PROTMAP: gi|647395141|emb|CDR36343.1| RHTO0S02e00694g1_1 [Rhodosporidium toruloides]</fullName>
    </submittedName>
</protein>
<name>A0A0K3CVW1_RHOTO</name>
<organism evidence="11 12">
    <name type="scientific">Rhodotorula toruloides</name>
    <name type="common">Yeast</name>
    <name type="synonym">Rhodosporidium toruloides</name>
    <dbReference type="NCBI Taxonomy" id="5286"/>
    <lineage>
        <taxon>Eukaryota</taxon>
        <taxon>Fungi</taxon>
        <taxon>Dikarya</taxon>
        <taxon>Basidiomycota</taxon>
        <taxon>Pucciniomycotina</taxon>
        <taxon>Microbotryomycetes</taxon>
        <taxon>Sporidiobolales</taxon>
        <taxon>Sporidiobolaceae</taxon>
        <taxon>Rhodotorula</taxon>
    </lineage>
</organism>
<dbReference type="GO" id="GO:0016020">
    <property type="term" value="C:membrane"/>
    <property type="evidence" value="ECO:0007669"/>
    <property type="project" value="UniProtKB-SubCell"/>
</dbReference>
<evidence type="ECO:0000313" key="12">
    <source>
        <dbReference type="Proteomes" id="UP000199069"/>
    </source>
</evidence>
<feature type="repeat" description="Solcar" evidence="8">
    <location>
        <begin position="54"/>
        <end position="144"/>
    </location>
</feature>
<proteinExistence type="inferred from homology"/>
<feature type="repeat" description="Solcar" evidence="8">
    <location>
        <begin position="155"/>
        <end position="238"/>
    </location>
</feature>
<evidence type="ECO:0000256" key="1">
    <source>
        <dbReference type="ARBA" id="ARBA00004141"/>
    </source>
</evidence>